<dbReference type="GO" id="GO:0005524">
    <property type="term" value="F:ATP binding"/>
    <property type="evidence" value="ECO:0007669"/>
    <property type="project" value="UniProtKB-KW"/>
</dbReference>
<evidence type="ECO:0000256" key="1">
    <source>
        <dbReference type="ARBA" id="ARBA00008142"/>
    </source>
</evidence>
<dbReference type="GO" id="GO:0006228">
    <property type="term" value="P:UTP biosynthetic process"/>
    <property type="evidence" value="ECO:0007669"/>
    <property type="project" value="InterPro"/>
</dbReference>
<dbReference type="EMBL" id="LUGH01000085">
    <property type="protein sequence ID" value="OBZ89631.1"/>
    <property type="molecule type" value="Genomic_DNA"/>
</dbReference>
<dbReference type="PANTHER" id="PTHR46161">
    <property type="entry name" value="NUCLEOSIDE DIPHOSPHATE KINASE"/>
    <property type="match status" value="1"/>
</dbReference>
<evidence type="ECO:0000256" key="6">
    <source>
        <dbReference type="ARBA" id="ARBA00022741"/>
    </source>
</evidence>
<evidence type="ECO:0000313" key="16">
    <source>
        <dbReference type="Proteomes" id="UP000093000"/>
    </source>
</evidence>
<dbReference type="InterPro" id="IPR036850">
    <property type="entry name" value="NDK-like_dom_sf"/>
</dbReference>
<sequence>MIVIKPDGMAYQEQITNILQQHKFKVVRDKTLSLSKDQVDQWYYDKHEAQYYPSLVRYLTERGPIRVMQLSRIEAISYLRQLIGPTDPQKARQLVPQSIRALYGTNIQENAVHASDSIDSAQRELQLFFSAT</sequence>
<keyword evidence="9" id="KW-0460">Magnesium</keyword>
<evidence type="ECO:0000256" key="8">
    <source>
        <dbReference type="ARBA" id="ARBA00022840"/>
    </source>
</evidence>
<proteinExistence type="inferred from homology"/>
<dbReference type="EC" id="2.7.4.6" evidence="13"/>
<feature type="domain" description="Nucleoside diphosphate kinase-like" evidence="14">
    <location>
        <begin position="2"/>
        <end position="132"/>
    </location>
</feature>
<dbReference type="PROSITE" id="PS51374">
    <property type="entry name" value="NDPK_LIKE"/>
    <property type="match status" value="1"/>
</dbReference>
<dbReference type="GO" id="GO:0006183">
    <property type="term" value="P:GTP biosynthetic process"/>
    <property type="evidence" value="ECO:0007669"/>
    <property type="project" value="InterPro"/>
</dbReference>
<dbReference type="GO" id="GO:0004550">
    <property type="term" value="F:nucleoside diphosphate kinase activity"/>
    <property type="evidence" value="ECO:0007669"/>
    <property type="project" value="UniProtKB-EC"/>
</dbReference>
<keyword evidence="3" id="KW-0963">Cytoplasm</keyword>
<comment type="caution">
    <text evidence="15">The sequence shown here is derived from an EMBL/GenBank/DDBJ whole genome shotgun (WGS) entry which is preliminary data.</text>
</comment>
<keyword evidence="6 13" id="KW-0547">Nucleotide-binding</keyword>
<dbReference type="Proteomes" id="UP000093000">
    <property type="component" value="Unassembled WGS sequence"/>
</dbReference>
<dbReference type="InterPro" id="IPR023005">
    <property type="entry name" value="Nucleoside_diP_kinase_AS"/>
</dbReference>
<comment type="similarity">
    <text evidence="1 11 12">Belongs to the NDK family.</text>
</comment>
<keyword evidence="16" id="KW-1185">Reference proteome</keyword>
<evidence type="ECO:0000256" key="13">
    <source>
        <dbReference type="RuleBase" id="RU004013"/>
    </source>
</evidence>
<evidence type="ECO:0000259" key="14">
    <source>
        <dbReference type="SMART" id="SM00562"/>
    </source>
</evidence>
<dbReference type="AlphaFoldDB" id="A0A1C7NKH3"/>
<evidence type="ECO:0000256" key="9">
    <source>
        <dbReference type="ARBA" id="ARBA00022842"/>
    </source>
</evidence>
<dbReference type="Pfam" id="PF00334">
    <property type="entry name" value="NDK"/>
    <property type="match status" value="1"/>
</dbReference>
<keyword evidence="10" id="KW-0546">Nucleotide metabolism</keyword>
<keyword evidence="7 13" id="KW-0418">Kinase</keyword>
<comment type="catalytic activity">
    <reaction evidence="13">
        <text>a 2'-deoxyribonucleoside 5'-diphosphate + ATP = a 2'-deoxyribonucleoside 5'-triphosphate + ADP</text>
        <dbReference type="Rhea" id="RHEA:44640"/>
        <dbReference type="ChEBI" id="CHEBI:30616"/>
        <dbReference type="ChEBI" id="CHEBI:61560"/>
        <dbReference type="ChEBI" id="CHEBI:73316"/>
        <dbReference type="ChEBI" id="CHEBI:456216"/>
        <dbReference type="EC" id="2.7.4.6"/>
    </reaction>
</comment>
<accession>A0A1C7NKH3</accession>
<gene>
    <name evidence="15" type="ORF">A0J61_02314</name>
</gene>
<evidence type="ECO:0000256" key="5">
    <source>
        <dbReference type="ARBA" id="ARBA00022723"/>
    </source>
</evidence>
<dbReference type="STRING" id="101091.A0A1C7NKH3"/>
<dbReference type="PANTHER" id="PTHR46161:SF3">
    <property type="entry name" value="NUCLEOSIDE DIPHOSPHATE KINASE DDB_G0292928-RELATED"/>
    <property type="match status" value="1"/>
</dbReference>
<reference evidence="15 16" key="1">
    <citation type="submission" date="2016-03" db="EMBL/GenBank/DDBJ databases">
        <title>Choanephora cucurbitarum.</title>
        <authorList>
            <person name="Min B."/>
            <person name="Park H."/>
            <person name="Park J.-H."/>
            <person name="Shin H.-D."/>
            <person name="Choi I.-G."/>
        </authorList>
    </citation>
    <scope>NUCLEOTIDE SEQUENCE [LARGE SCALE GENOMIC DNA]</scope>
    <source>
        <strain evidence="15 16">KUS-F28377</strain>
    </source>
</reference>
<dbReference type="GO" id="GO:0006241">
    <property type="term" value="P:CTP biosynthetic process"/>
    <property type="evidence" value="ECO:0007669"/>
    <property type="project" value="InterPro"/>
</dbReference>
<evidence type="ECO:0000256" key="12">
    <source>
        <dbReference type="RuleBase" id="RU004011"/>
    </source>
</evidence>
<evidence type="ECO:0000256" key="2">
    <source>
        <dbReference type="ARBA" id="ARBA00017632"/>
    </source>
</evidence>
<dbReference type="PRINTS" id="PR01243">
    <property type="entry name" value="NUCDPKINASE"/>
</dbReference>
<protein>
    <recommendedName>
        <fullName evidence="2 13">Nucleoside diphosphate kinase</fullName>
        <ecNumber evidence="13">2.7.4.6</ecNumber>
    </recommendedName>
</protein>
<dbReference type="OrthoDB" id="2162449at2759"/>
<dbReference type="SMART" id="SM00562">
    <property type="entry name" value="NDK"/>
    <property type="match status" value="1"/>
</dbReference>
<evidence type="ECO:0000256" key="10">
    <source>
        <dbReference type="ARBA" id="ARBA00023080"/>
    </source>
</evidence>
<keyword evidence="8 13" id="KW-0067">ATP-binding</keyword>
<keyword evidence="5" id="KW-0479">Metal-binding</keyword>
<dbReference type="InterPro" id="IPR001564">
    <property type="entry name" value="Nucleoside_diP_kinase"/>
</dbReference>
<comment type="caution">
    <text evidence="11">Lacks conserved residue(s) required for the propagation of feature annotation.</text>
</comment>
<keyword evidence="4 13" id="KW-0808">Transferase</keyword>
<dbReference type="InParanoid" id="A0A1C7NKH3"/>
<evidence type="ECO:0000256" key="11">
    <source>
        <dbReference type="PROSITE-ProRule" id="PRU00706"/>
    </source>
</evidence>
<dbReference type="SUPFAM" id="SSF54919">
    <property type="entry name" value="Nucleoside diphosphate kinase, NDK"/>
    <property type="match status" value="1"/>
</dbReference>
<evidence type="ECO:0000256" key="3">
    <source>
        <dbReference type="ARBA" id="ARBA00022490"/>
    </source>
</evidence>
<dbReference type="Gene3D" id="3.30.70.141">
    <property type="entry name" value="Nucleoside diphosphate kinase-like domain"/>
    <property type="match status" value="1"/>
</dbReference>
<name>A0A1C7NKH3_9FUNG</name>
<evidence type="ECO:0000256" key="4">
    <source>
        <dbReference type="ARBA" id="ARBA00022679"/>
    </source>
</evidence>
<evidence type="ECO:0000313" key="15">
    <source>
        <dbReference type="EMBL" id="OBZ89631.1"/>
    </source>
</evidence>
<evidence type="ECO:0000256" key="7">
    <source>
        <dbReference type="ARBA" id="ARBA00022777"/>
    </source>
</evidence>
<organism evidence="15 16">
    <name type="scientific">Choanephora cucurbitarum</name>
    <dbReference type="NCBI Taxonomy" id="101091"/>
    <lineage>
        <taxon>Eukaryota</taxon>
        <taxon>Fungi</taxon>
        <taxon>Fungi incertae sedis</taxon>
        <taxon>Mucoromycota</taxon>
        <taxon>Mucoromycotina</taxon>
        <taxon>Mucoromycetes</taxon>
        <taxon>Mucorales</taxon>
        <taxon>Mucorineae</taxon>
        <taxon>Choanephoraceae</taxon>
        <taxon>Choanephoroideae</taxon>
        <taxon>Choanephora</taxon>
    </lineage>
</organism>
<dbReference type="GO" id="GO:0046872">
    <property type="term" value="F:metal ion binding"/>
    <property type="evidence" value="ECO:0007669"/>
    <property type="project" value="UniProtKB-KW"/>
</dbReference>
<dbReference type="PROSITE" id="PS00469">
    <property type="entry name" value="NDPK"/>
    <property type="match status" value="1"/>
</dbReference>
<dbReference type="InterPro" id="IPR034907">
    <property type="entry name" value="NDK-like_dom"/>
</dbReference>